<dbReference type="EMBL" id="BAABGJ010000012">
    <property type="protein sequence ID" value="GAA4337579.1"/>
    <property type="molecule type" value="Genomic_DNA"/>
</dbReference>
<keyword evidence="2" id="KW-0489">Methyltransferase</keyword>
<dbReference type="SUPFAM" id="SSF53335">
    <property type="entry name" value="S-adenosyl-L-methionine-dependent methyltransferases"/>
    <property type="match status" value="1"/>
</dbReference>
<dbReference type="Gene3D" id="3.40.50.150">
    <property type="entry name" value="Vaccinia Virus protein VP39"/>
    <property type="match status" value="1"/>
</dbReference>
<feature type="domain" description="Methyltransferase type 12" evidence="1">
    <location>
        <begin position="86"/>
        <end position="176"/>
    </location>
</feature>
<dbReference type="InterPro" id="IPR013217">
    <property type="entry name" value="Methyltransf_12"/>
</dbReference>
<sequence>MRRCLACGATHPSTERLTCPACGAEPLRVDGFVSFAPALAHGGGGFDAAYFSELADLEGANFWFRARNEIVLWALEHYGKGFRNLLEIGCGTGFVLRGIADRFSRSKLHGSEIFTAGLGFAARRLPHVDFMQMDARDIPYRDEFDVIGAFDVVEHIEQDVQVLAQVRDALKPGGIFLLTVPQHAWLWSAADDYAHHVRRYARADLHAKIESAGLRVIRSTSFVSFLLPAMLVARLARRKTRLEEFDAGKELKISPWMNRTFFQLMMAELALIRRGVDLPAGGSRLVVARRAA</sequence>
<evidence type="ECO:0000313" key="3">
    <source>
        <dbReference type="Proteomes" id="UP001500975"/>
    </source>
</evidence>
<dbReference type="Pfam" id="PF08242">
    <property type="entry name" value="Methyltransf_12"/>
    <property type="match status" value="1"/>
</dbReference>
<dbReference type="GO" id="GO:0008168">
    <property type="term" value="F:methyltransferase activity"/>
    <property type="evidence" value="ECO:0007669"/>
    <property type="project" value="UniProtKB-KW"/>
</dbReference>
<evidence type="ECO:0000313" key="2">
    <source>
        <dbReference type="EMBL" id="GAA4337579.1"/>
    </source>
</evidence>
<proteinExistence type="predicted"/>
<dbReference type="PANTHER" id="PTHR43861">
    <property type="entry name" value="TRANS-ACONITATE 2-METHYLTRANSFERASE-RELATED"/>
    <property type="match status" value="1"/>
</dbReference>
<gene>
    <name evidence="2" type="ORF">GCM10023165_15700</name>
</gene>
<comment type="caution">
    <text evidence="2">The sequence shown here is derived from an EMBL/GenBank/DDBJ whole genome shotgun (WGS) entry which is preliminary data.</text>
</comment>
<keyword evidence="2" id="KW-0808">Transferase</keyword>
<dbReference type="CDD" id="cd02440">
    <property type="entry name" value="AdoMet_MTases"/>
    <property type="match status" value="1"/>
</dbReference>
<accession>A0ABP8HD00</accession>
<dbReference type="GO" id="GO:0032259">
    <property type="term" value="P:methylation"/>
    <property type="evidence" value="ECO:0007669"/>
    <property type="project" value="UniProtKB-KW"/>
</dbReference>
<reference evidence="3" key="1">
    <citation type="journal article" date="2019" name="Int. J. Syst. Evol. Microbiol.">
        <title>The Global Catalogue of Microorganisms (GCM) 10K type strain sequencing project: providing services to taxonomists for standard genome sequencing and annotation.</title>
        <authorList>
            <consortium name="The Broad Institute Genomics Platform"/>
            <consortium name="The Broad Institute Genome Sequencing Center for Infectious Disease"/>
            <person name="Wu L."/>
            <person name="Ma J."/>
        </authorList>
    </citation>
    <scope>NUCLEOTIDE SEQUENCE [LARGE SCALE GENOMIC DNA]</scope>
    <source>
        <strain evidence="3">JCM 17804</strain>
    </source>
</reference>
<dbReference type="RefSeq" id="WP_345537031.1">
    <property type="nucleotide sequence ID" value="NZ_BAABGJ010000012.1"/>
</dbReference>
<protein>
    <submittedName>
        <fullName evidence="2">Class I SAM-dependent methyltransferase</fullName>
    </submittedName>
</protein>
<dbReference type="Proteomes" id="UP001500975">
    <property type="component" value="Unassembled WGS sequence"/>
</dbReference>
<name>A0ABP8HD00_9BURK</name>
<evidence type="ECO:0000259" key="1">
    <source>
        <dbReference type="Pfam" id="PF08242"/>
    </source>
</evidence>
<keyword evidence="3" id="KW-1185">Reference proteome</keyword>
<organism evidence="2 3">
    <name type="scientific">Variovorax defluvii</name>
    <dbReference type="NCBI Taxonomy" id="913761"/>
    <lineage>
        <taxon>Bacteria</taxon>
        <taxon>Pseudomonadati</taxon>
        <taxon>Pseudomonadota</taxon>
        <taxon>Betaproteobacteria</taxon>
        <taxon>Burkholderiales</taxon>
        <taxon>Comamonadaceae</taxon>
        <taxon>Variovorax</taxon>
    </lineage>
</organism>
<dbReference type="PANTHER" id="PTHR43861:SF6">
    <property type="entry name" value="METHYLTRANSFERASE TYPE 11"/>
    <property type="match status" value="1"/>
</dbReference>
<dbReference type="InterPro" id="IPR029063">
    <property type="entry name" value="SAM-dependent_MTases_sf"/>
</dbReference>